<dbReference type="Proteomes" id="UP001058016">
    <property type="component" value="Chromosome"/>
</dbReference>
<sequence length="75" mass="8578">MSDQLQLILDYIELLEFQEGDCILEISNGQELVAPILKNKFSSRQVKVDLAILQKGSLKMEAPGYYNQVFLCDRL</sequence>
<keyword evidence="2" id="KW-1185">Reference proteome</keyword>
<reference evidence="1 2" key="1">
    <citation type="submission" date="2021-03" db="EMBL/GenBank/DDBJ databases">
        <title>Comparative Genomics and Metabolomics in the genus Turicibacter.</title>
        <authorList>
            <person name="Maki J."/>
            <person name="Looft T."/>
        </authorList>
    </citation>
    <scope>NUCLEOTIDE SEQUENCE [LARGE SCALE GENOMIC DNA]</scope>
    <source>
        <strain evidence="1 2">MMM721</strain>
    </source>
</reference>
<dbReference type="RefSeq" id="WP_055304788.1">
    <property type="nucleotide sequence ID" value="NZ_CP071249.1"/>
</dbReference>
<evidence type="ECO:0000313" key="1">
    <source>
        <dbReference type="EMBL" id="UUF06483.1"/>
    </source>
</evidence>
<name>A0ABY5JJT0_9FIRM</name>
<proteinExistence type="predicted"/>
<organism evidence="1 2">
    <name type="scientific">Turicibacter bilis</name>
    <dbReference type="NCBI Taxonomy" id="2735723"/>
    <lineage>
        <taxon>Bacteria</taxon>
        <taxon>Bacillati</taxon>
        <taxon>Bacillota</taxon>
        <taxon>Erysipelotrichia</taxon>
        <taxon>Erysipelotrichales</taxon>
        <taxon>Turicibacteraceae</taxon>
        <taxon>Turicibacter</taxon>
    </lineage>
</organism>
<dbReference type="EMBL" id="CP071249">
    <property type="protein sequence ID" value="UUF06483.1"/>
    <property type="molecule type" value="Genomic_DNA"/>
</dbReference>
<evidence type="ECO:0000313" key="2">
    <source>
        <dbReference type="Proteomes" id="UP001058016"/>
    </source>
</evidence>
<accession>A0ABY5JJT0</accession>
<protein>
    <submittedName>
        <fullName evidence="1">Uncharacterized protein</fullName>
    </submittedName>
</protein>
<gene>
    <name evidence="1" type="ORF">J0J69_02535</name>
</gene>